<feature type="domain" description="Double zinc ribbon" evidence="3">
    <location>
        <begin position="21"/>
        <end position="87"/>
    </location>
</feature>
<gene>
    <name evidence="4" type="ORF">MNBD_PLANCTO02-1107</name>
</gene>
<dbReference type="InterPro" id="IPR000836">
    <property type="entry name" value="PRTase_dom"/>
</dbReference>
<organism evidence="4">
    <name type="scientific">hydrothermal vent metagenome</name>
    <dbReference type="NCBI Taxonomy" id="652676"/>
    <lineage>
        <taxon>unclassified sequences</taxon>
        <taxon>metagenomes</taxon>
        <taxon>ecological metagenomes</taxon>
    </lineage>
</organism>
<dbReference type="CDD" id="cd06223">
    <property type="entry name" value="PRTases_typeI"/>
    <property type="match status" value="1"/>
</dbReference>
<evidence type="ECO:0000259" key="3">
    <source>
        <dbReference type="Pfam" id="PF18912"/>
    </source>
</evidence>
<protein>
    <submittedName>
        <fullName evidence="4">Competence protein F homolog, phosphoribosyltransferase domain protein YhgH required for utilization of DNA as sole source of carbon and energy</fullName>
    </submittedName>
</protein>
<dbReference type="InterPro" id="IPR044005">
    <property type="entry name" value="DZR_2"/>
</dbReference>
<sequence length="269" mass="29928">MFSSLKKMAACATSFFYAGMELVYPASCPLCGEEKEEKTITQTNKLRPTLCDDCTKQLTRDTRKQCLRCGAPVGPHLSRENGCTHCQKDNFRFKTVHALGLYDELLRDACLQIKQPNREPLAASLAEILWQQRKTEFESLNINLVVPVPHHWWDRLLQTSHASHSIAQSLSAQLQVHFSSHLLYKTKRTPKQSQLVPTQRRTNLRGAFKIHSGKKLSGCTVLLVDDVLTTGATAHEGAKALKQAGATEVHVAVIARGLGQQTAMKNAIL</sequence>
<dbReference type="GO" id="GO:0016757">
    <property type="term" value="F:glycosyltransferase activity"/>
    <property type="evidence" value="ECO:0007669"/>
    <property type="project" value="UniProtKB-KW"/>
</dbReference>
<dbReference type="InterPro" id="IPR051910">
    <property type="entry name" value="ComF/GntX_DNA_util-trans"/>
</dbReference>
<reference evidence="4" key="1">
    <citation type="submission" date="2018-06" db="EMBL/GenBank/DDBJ databases">
        <authorList>
            <person name="Zhirakovskaya E."/>
        </authorList>
    </citation>
    <scope>NUCLEOTIDE SEQUENCE</scope>
</reference>
<dbReference type="AlphaFoldDB" id="A0A3B1DQ62"/>
<dbReference type="InterPro" id="IPR029057">
    <property type="entry name" value="PRTase-like"/>
</dbReference>
<dbReference type="EMBL" id="UOGL01000283">
    <property type="protein sequence ID" value="VAX38993.1"/>
    <property type="molecule type" value="Genomic_DNA"/>
</dbReference>
<accession>A0A3B1DQ62</accession>
<dbReference type="Pfam" id="PF18912">
    <property type="entry name" value="DZR_2"/>
    <property type="match status" value="1"/>
</dbReference>
<evidence type="ECO:0000256" key="1">
    <source>
        <dbReference type="ARBA" id="ARBA00008007"/>
    </source>
</evidence>
<evidence type="ECO:0000259" key="2">
    <source>
        <dbReference type="Pfam" id="PF00156"/>
    </source>
</evidence>
<comment type="similarity">
    <text evidence="1">Belongs to the ComF/GntX family.</text>
</comment>
<dbReference type="Pfam" id="PF00156">
    <property type="entry name" value="Pribosyltran"/>
    <property type="match status" value="1"/>
</dbReference>
<dbReference type="PANTHER" id="PTHR47505">
    <property type="entry name" value="DNA UTILIZATION PROTEIN YHGH"/>
    <property type="match status" value="1"/>
</dbReference>
<feature type="domain" description="Phosphoribosyltransferase" evidence="2">
    <location>
        <begin position="165"/>
        <end position="258"/>
    </location>
</feature>
<dbReference type="SUPFAM" id="SSF53271">
    <property type="entry name" value="PRTase-like"/>
    <property type="match status" value="1"/>
</dbReference>
<proteinExistence type="inferred from homology"/>
<keyword evidence="4" id="KW-0328">Glycosyltransferase</keyword>
<evidence type="ECO:0000313" key="4">
    <source>
        <dbReference type="EMBL" id="VAX38993.1"/>
    </source>
</evidence>
<keyword evidence="4" id="KW-0808">Transferase</keyword>
<dbReference type="Gene3D" id="3.40.50.2020">
    <property type="match status" value="1"/>
</dbReference>
<name>A0A3B1DQ62_9ZZZZ</name>
<dbReference type="PANTHER" id="PTHR47505:SF1">
    <property type="entry name" value="DNA UTILIZATION PROTEIN YHGH"/>
    <property type="match status" value="1"/>
</dbReference>